<dbReference type="RefSeq" id="WP_068006738.1">
    <property type="nucleotide sequence ID" value="NZ_FOFM01000006.1"/>
</dbReference>
<dbReference type="PROSITE" id="PS50894">
    <property type="entry name" value="HPT"/>
    <property type="match status" value="1"/>
</dbReference>
<dbReference type="Gene3D" id="3.40.50.2300">
    <property type="match status" value="1"/>
</dbReference>
<dbReference type="PANTHER" id="PTHR45339:SF1">
    <property type="entry name" value="HYBRID SIGNAL TRANSDUCTION HISTIDINE KINASE J"/>
    <property type="match status" value="1"/>
</dbReference>
<evidence type="ECO:0000256" key="13">
    <source>
        <dbReference type="ARBA" id="ARBA00023136"/>
    </source>
</evidence>
<evidence type="ECO:0000256" key="2">
    <source>
        <dbReference type="ARBA" id="ARBA00004651"/>
    </source>
</evidence>
<comment type="subcellular location">
    <subcellularLocation>
        <location evidence="2">Cell membrane</location>
        <topology evidence="2">Multi-pass membrane protein</topology>
    </subcellularLocation>
</comment>
<dbReference type="GO" id="GO:0000155">
    <property type="term" value="F:phosphorelay sensor kinase activity"/>
    <property type="evidence" value="ECO:0007669"/>
    <property type="project" value="InterPro"/>
</dbReference>
<comment type="subunit">
    <text evidence="14">At low DSF concentrations, interacts with RpfF.</text>
</comment>
<evidence type="ECO:0000256" key="8">
    <source>
        <dbReference type="ARBA" id="ARBA00022741"/>
    </source>
</evidence>
<dbReference type="FunFam" id="3.30.565.10:FF:000010">
    <property type="entry name" value="Sensor histidine kinase RcsC"/>
    <property type="match status" value="1"/>
</dbReference>
<evidence type="ECO:0000256" key="4">
    <source>
        <dbReference type="ARBA" id="ARBA00022475"/>
    </source>
</evidence>
<dbReference type="CDD" id="cd16922">
    <property type="entry name" value="HATPase_EvgS-ArcB-TorS-like"/>
    <property type="match status" value="1"/>
</dbReference>
<evidence type="ECO:0000259" key="19">
    <source>
        <dbReference type="PROSITE" id="PS50109"/>
    </source>
</evidence>
<evidence type="ECO:0000313" key="23">
    <source>
        <dbReference type="Proteomes" id="UP000076577"/>
    </source>
</evidence>
<protein>
    <recommendedName>
        <fullName evidence="15">Sensory/regulatory protein RpfC</fullName>
        <ecNumber evidence="3">2.7.13.3</ecNumber>
    </recommendedName>
</protein>
<keyword evidence="6 22" id="KW-0808">Transferase</keyword>
<gene>
    <name evidence="22" type="primary">rpfC</name>
    <name evidence="22" type="ORF">PsAD2_02727</name>
</gene>
<dbReference type="SUPFAM" id="SSF55874">
    <property type="entry name" value="ATPase domain of HSP90 chaperone/DNA topoisomerase II/histidine kinase"/>
    <property type="match status" value="1"/>
</dbReference>
<dbReference type="Pfam" id="PF00072">
    <property type="entry name" value="Response_reg"/>
    <property type="match status" value="1"/>
</dbReference>
<evidence type="ECO:0000256" key="5">
    <source>
        <dbReference type="ARBA" id="ARBA00022553"/>
    </source>
</evidence>
<name>A0A165XSF6_9HYPH</name>
<evidence type="ECO:0000256" key="10">
    <source>
        <dbReference type="ARBA" id="ARBA00022840"/>
    </source>
</evidence>
<dbReference type="Pfam" id="PF00512">
    <property type="entry name" value="HisKA"/>
    <property type="match status" value="1"/>
</dbReference>
<dbReference type="PANTHER" id="PTHR45339">
    <property type="entry name" value="HYBRID SIGNAL TRANSDUCTION HISTIDINE KINASE J"/>
    <property type="match status" value="1"/>
</dbReference>
<evidence type="ECO:0000256" key="1">
    <source>
        <dbReference type="ARBA" id="ARBA00000085"/>
    </source>
</evidence>
<reference evidence="22 23" key="1">
    <citation type="journal article" date="2016" name="Front. Microbiol.">
        <title>Comparative Genomic Analysis Reveals a Diverse Repertoire of Genes Involved in Prokaryote-Eukaryote Interactions within the Pseudovibrio Genus.</title>
        <authorList>
            <person name="Romano S."/>
            <person name="Fernandez-Guerra A."/>
            <person name="Reen F.J."/>
            <person name="Glockner F.O."/>
            <person name="Crowley S.P."/>
            <person name="O'Sullivan O."/>
            <person name="Cotter P.D."/>
            <person name="Adams C."/>
            <person name="Dobson A.D."/>
            <person name="O'Gara F."/>
        </authorList>
    </citation>
    <scope>NUCLEOTIDE SEQUENCE [LARGE SCALE GENOMIC DNA]</scope>
    <source>
        <strain evidence="22 23">Ad2</strain>
    </source>
</reference>
<evidence type="ECO:0000256" key="15">
    <source>
        <dbReference type="ARBA" id="ARBA00068150"/>
    </source>
</evidence>
<keyword evidence="4" id="KW-1003">Cell membrane</keyword>
<comment type="caution">
    <text evidence="22">The sequence shown here is derived from an EMBL/GenBank/DDBJ whole genome shotgun (WGS) entry which is preliminary data.</text>
</comment>
<evidence type="ECO:0000256" key="11">
    <source>
        <dbReference type="ARBA" id="ARBA00022989"/>
    </source>
</evidence>
<dbReference type="EC" id="2.7.13.3" evidence="3"/>
<dbReference type="CDD" id="cd00082">
    <property type="entry name" value="HisKA"/>
    <property type="match status" value="1"/>
</dbReference>
<dbReference type="EMBL" id="LMCB01000024">
    <property type="protein sequence ID" value="KZL17994.1"/>
    <property type="molecule type" value="Genomic_DNA"/>
</dbReference>
<evidence type="ECO:0000256" key="7">
    <source>
        <dbReference type="ARBA" id="ARBA00022692"/>
    </source>
</evidence>
<keyword evidence="5 17" id="KW-0597">Phosphoprotein</keyword>
<dbReference type="Gene3D" id="1.10.287.130">
    <property type="match status" value="1"/>
</dbReference>
<dbReference type="Pfam" id="PF01627">
    <property type="entry name" value="Hpt"/>
    <property type="match status" value="1"/>
</dbReference>
<feature type="transmembrane region" description="Helical" evidence="18">
    <location>
        <begin position="103"/>
        <end position="124"/>
    </location>
</feature>
<dbReference type="SUPFAM" id="SSF47226">
    <property type="entry name" value="Histidine-containing phosphotransfer domain, HPT domain"/>
    <property type="match status" value="1"/>
</dbReference>
<dbReference type="OrthoDB" id="9801651at2"/>
<dbReference type="SMART" id="SM00448">
    <property type="entry name" value="REC"/>
    <property type="match status" value="1"/>
</dbReference>
<evidence type="ECO:0000259" key="21">
    <source>
        <dbReference type="PROSITE" id="PS50894"/>
    </source>
</evidence>
<dbReference type="PROSITE" id="PS50109">
    <property type="entry name" value="HIS_KIN"/>
    <property type="match status" value="1"/>
</dbReference>
<dbReference type="Pfam" id="PF02518">
    <property type="entry name" value="HATPase_c"/>
    <property type="match status" value="1"/>
</dbReference>
<dbReference type="GO" id="GO:0005524">
    <property type="term" value="F:ATP binding"/>
    <property type="evidence" value="ECO:0007669"/>
    <property type="project" value="UniProtKB-KW"/>
</dbReference>
<dbReference type="InterPro" id="IPR036890">
    <property type="entry name" value="HATPase_C_sf"/>
</dbReference>
<evidence type="ECO:0000256" key="12">
    <source>
        <dbReference type="ARBA" id="ARBA00023012"/>
    </source>
</evidence>
<feature type="transmembrane region" description="Helical" evidence="18">
    <location>
        <begin position="65"/>
        <end position="83"/>
    </location>
</feature>
<evidence type="ECO:0000256" key="3">
    <source>
        <dbReference type="ARBA" id="ARBA00012438"/>
    </source>
</evidence>
<keyword evidence="10" id="KW-0067">ATP-binding</keyword>
<feature type="domain" description="Response regulatory" evidence="20">
    <location>
        <begin position="587"/>
        <end position="704"/>
    </location>
</feature>
<feature type="transmembrane region" description="Helical" evidence="18">
    <location>
        <begin position="39"/>
        <end position="58"/>
    </location>
</feature>
<evidence type="ECO:0000259" key="20">
    <source>
        <dbReference type="PROSITE" id="PS50110"/>
    </source>
</evidence>
<keyword evidence="7 18" id="KW-0812">Transmembrane</keyword>
<dbReference type="Proteomes" id="UP000076577">
    <property type="component" value="Unassembled WGS sequence"/>
</dbReference>
<dbReference type="CDD" id="cd17546">
    <property type="entry name" value="REC_hyHK_CKI1_RcsC-like"/>
    <property type="match status" value="1"/>
</dbReference>
<evidence type="ECO:0000313" key="22">
    <source>
        <dbReference type="EMBL" id="KZL17994.1"/>
    </source>
</evidence>
<comment type="catalytic activity">
    <reaction evidence="1">
        <text>ATP + protein L-histidine = ADP + protein N-phospho-L-histidine.</text>
        <dbReference type="EC" id="2.7.13.3"/>
    </reaction>
</comment>
<evidence type="ECO:0000256" key="6">
    <source>
        <dbReference type="ARBA" id="ARBA00022679"/>
    </source>
</evidence>
<dbReference type="InterPro" id="IPR008207">
    <property type="entry name" value="Sig_transdc_His_kin_Hpt_dom"/>
</dbReference>
<dbReference type="PATRIC" id="fig|989403.3.peg.2923"/>
<dbReference type="STRING" id="989403.SAMN05421798_106253"/>
<dbReference type="SMART" id="SM00387">
    <property type="entry name" value="HATPase_c"/>
    <property type="match status" value="1"/>
</dbReference>
<evidence type="ECO:0000256" key="16">
    <source>
        <dbReference type="PROSITE-ProRule" id="PRU00110"/>
    </source>
</evidence>
<dbReference type="InterPro" id="IPR003594">
    <property type="entry name" value="HATPase_dom"/>
</dbReference>
<evidence type="ECO:0000256" key="17">
    <source>
        <dbReference type="PROSITE-ProRule" id="PRU00169"/>
    </source>
</evidence>
<proteinExistence type="predicted"/>
<dbReference type="Gene3D" id="1.20.120.160">
    <property type="entry name" value="HPT domain"/>
    <property type="match status" value="1"/>
</dbReference>
<evidence type="ECO:0000256" key="14">
    <source>
        <dbReference type="ARBA" id="ARBA00064003"/>
    </source>
</evidence>
<keyword evidence="12" id="KW-0902">Two-component regulatory system</keyword>
<dbReference type="GO" id="GO:0005886">
    <property type="term" value="C:plasma membrane"/>
    <property type="evidence" value="ECO:0007669"/>
    <property type="project" value="UniProtKB-SubCell"/>
</dbReference>
<dbReference type="FunFam" id="1.10.287.130:FF:000002">
    <property type="entry name" value="Two-component osmosensing histidine kinase"/>
    <property type="match status" value="1"/>
</dbReference>
<sequence length="867" mass="93909">MNDNRNSKLPVLPCAEIKALYKQVIQLGGGEGEMSLNRFAFTLLITPYLASNITFGSYENFQTTLIMSTFAVGSFFLLAHLLYSQTVNSLRRVFAIFLDVGSVSAGMYVGGEYLSILFPIYLWVIFGNGFRFGLDYLALTTIASVSGFAVVLTTPYWQVEFILGLGLLGCLVVVPLYASKLIRSMTAAQQAAETANRAKTQFLTAVSHELRTPLNAINGMGELLQGTKLDCEQREMAKTIQYSGNSLLSMINGILDFSQIESGRMIVNQTTFDINFILKEVAQIVQGQAHGQSLTISRFVDSELPPLLVGDARHIREVLLNIAGNAVKFTEQGSVAIRALCKGVAGGEVRLILEVEDTGIGIPEDAQSRIFERFTQADESIVDRFGGTGLGLSIAQEVVRAMGGEVSVRSKPGKGSTFFIELSVGRAVSDETTQLEVVGGAVAVVSKRKDLLEGCVASLKACGIEAECFETVGRAFSALRQQTSGDDGKVVLFVGDDVLATASDSLYYALKSAGQHHNVDLVSVSGAVDESASTGVTQPNLVSSIKVPGSTQSVAWALRAAGAENAHCGMEIKEELQAYFSRYIGLNILVAEDNKSNQRVIEKILQKGGHTCTLVGNGELALDELEVNSYDLAIMDINMPVLNGIETIKLRRITELGQDRLPIIALTADASRSSASKSQEAGADACATKPIEPQRLLTLIDDVITECGVYENITRKQIANSQITSIAEHPCFTSEVSSGIDYASLSQLRSLGGLEFVINVVEDYLKEVSQLQHDLKAAVEARDCEKVRASAHALRSASVNLGATDIVHLSGQMENMPSHQIQFLGEDMLRKLAGKLKRDHKNLRGYLQELKQERSNPVSRLSTLDRF</sequence>
<keyword evidence="8" id="KW-0547">Nucleotide-binding</keyword>
<dbReference type="Gene3D" id="3.30.565.10">
    <property type="entry name" value="Histidine kinase-like ATPase, C-terminal domain"/>
    <property type="match status" value="1"/>
</dbReference>
<dbReference type="InterPro" id="IPR011006">
    <property type="entry name" value="CheY-like_superfamily"/>
</dbReference>
<evidence type="ECO:0000256" key="18">
    <source>
        <dbReference type="SAM" id="Phobius"/>
    </source>
</evidence>
<feature type="transmembrane region" description="Helical" evidence="18">
    <location>
        <begin position="136"/>
        <end position="155"/>
    </location>
</feature>
<keyword evidence="13 18" id="KW-0472">Membrane</keyword>
<feature type="modified residue" description="Phosphohistidine" evidence="16">
    <location>
        <position position="792"/>
    </location>
</feature>
<dbReference type="SUPFAM" id="SSF52172">
    <property type="entry name" value="CheY-like"/>
    <property type="match status" value="1"/>
</dbReference>
<accession>A0A165XSF6</accession>
<dbReference type="PROSITE" id="PS50110">
    <property type="entry name" value="RESPONSE_REGULATORY"/>
    <property type="match status" value="1"/>
</dbReference>
<dbReference type="InterPro" id="IPR005467">
    <property type="entry name" value="His_kinase_dom"/>
</dbReference>
<keyword evidence="23" id="KW-1185">Reference proteome</keyword>
<feature type="modified residue" description="4-aspartylphosphate" evidence="17">
    <location>
        <position position="636"/>
    </location>
</feature>
<dbReference type="InterPro" id="IPR036641">
    <property type="entry name" value="HPT_dom_sf"/>
</dbReference>
<feature type="domain" description="HPt" evidence="21">
    <location>
        <begin position="753"/>
        <end position="846"/>
    </location>
</feature>
<dbReference type="InterPro" id="IPR036097">
    <property type="entry name" value="HisK_dim/P_sf"/>
</dbReference>
<dbReference type="SUPFAM" id="SSF47384">
    <property type="entry name" value="Homodimeric domain of signal transducing histidine kinase"/>
    <property type="match status" value="1"/>
</dbReference>
<dbReference type="AlphaFoldDB" id="A0A165XSF6"/>
<dbReference type="InterPro" id="IPR003661">
    <property type="entry name" value="HisK_dim/P_dom"/>
</dbReference>
<feature type="domain" description="Histidine kinase" evidence="19">
    <location>
        <begin position="205"/>
        <end position="426"/>
    </location>
</feature>
<keyword evidence="11 18" id="KW-1133">Transmembrane helix</keyword>
<dbReference type="PRINTS" id="PR00344">
    <property type="entry name" value="BCTRLSENSOR"/>
</dbReference>
<dbReference type="InterPro" id="IPR001789">
    <property type="entry name" value="Sig_transdc_resp-reg_receiver"/>
</dbReference>
<keyword evidence="9" id="KW-0418">Kinase</keyword>
<organism evidence="22 23">
    <name type="scientific">Pseudovibrio axinellae</name>
    <dbReference type="NCBI Taxonomy" id="989403"/>
    <lineage>
        <taxon>Bacteria</taxon>
        <taxon>Pseudomonadati</taxon>
        <taxon>Pseudomonadota</taxon>
        <taxon>Alphaproteobacteria</taxon>
        <taxon>Hyphomicrobiales</taxon>
        <taxon>Stappiaceae</taxon>
        <taxon>Pseudovibrio</taxon>
    </lineage>
</organism>
<dbReference type="InterPro" id="IPR004358">
    <property type="entry name" value="Sig_transdc_His_kin-like_C"/>
</dbReference>
<feature type="transmembrane region" description="Helical" evidence="18">
    <location>
        <begin position="161"/>
        <end position="178"/>
    </location>
</feature>
<dbReference type="SMART" id="SM00388">
    <property type="entry name" value="HisKA"/>
    <property type="match status" value="1"/>
</dbReference>
<evidence type="ECO:0000256" key="9">
    <source>
        <dbReference type="ARBA" id="ARBA00022777"/>
    </source>
</evidence>